<dbReference type="Proteomes" id="UP001596190">
    <property type="component" value="Unassembled WGS sequence"/>
</dbReference>
<evidence type="ECO:0000259" key="5">
    <source>
        <dbReference type="Pfam" id="PF00248"/>
    </source>
</evidence>
<proteinExistence type="inferred from homology"/>
<comment type="similarity">
    <text evidence="1">Belongs to the aldo/keto reductase family.</text>
</comment>
<dbReference type="Pfam" id="PF00248">
    <property type="entry name" value="Aldo_ket_red"/>
    <property type="match status" value="1"/>
</dbReference>
<dbReference type="SUPFAM" id="SSF51430">
    <property type="entry name" value="NAD(P)-linked oxidoreductase"/>
    <property type="match status" value="1"/>
</dbReference>
<evidence type="ECO:0000256" key="4">
    <source>
        <dbReference type="SAM" id="MobiDB-lite"/>
    </source>
</evidence>
<keyword evidence="3" id="KW-0560">Oxidoreductase</keyword>
<comment type="caution">
    <text evidence="6">The sequence shown here is derived from an EMBL/GenBank/DDBJ whole genome shotgun (WGS) entry which is preliminary data.</text>
</comment>
<dbReference type="PIRSF" id="PIRSF000097">
    <property type="entry name" value="AKR"/>
    <property type="match status" value="1"/>
</dbReference>
<evidence type="ECO:0000256" key="2">
    <source>
        <dbReference type="ARBA" id="ARBA00022857"/>
    </source>
</evidence>
<dbReference type="PANTHER" id="PTHR43827">
    <property type="entry name" value="2,5-DIKETO-D-GLUCONIC ACID REDUCTASE"/>
    <property type="match status" value="1"/>
</dbReference>
<dbReference type="InterPro" id="IPR020471">
    <property type="entry name" value="AKR"/>
</dbReference>
<sequence>MHNDIPQIPLANGQTIPQLGLGVFQVDNENDIKNSVKWALAAGYRHIDTAAYYGNEQWVGEAIRESGLDRKDLFVTSKLWNSVRGYDETKQAFQASLDKLGLDYLDLYLIHWPAPGYVDSWKAMEDLYRDGKIKNIGVSNFEQNQLEDLMSKTEIKPEVDQIETHPYFQQNDMHTYLESQGIQHEAWSPLGGGNNNAINDPLIKKLAAVHNVTPAQVILRWHVQREEVVIPKSIHEDRVKANRNIFAWGLDEDEMEAIAKLDQGKRVGPDPQDAAWLKKSQSYSGRK</sequence>
<keyword evidence="7" id="KW-1185">Reference proteome</keyword>
<protein>
    <submittedName>
        <fullName evidence="6">Aldo/keto reductase</fullName>
    </submittedName>
</protein>
<dbReference type="Gene3D" id="3.20.20.100">
    <property type="entry name" value="NADP-dependent oxidoreductase domain"/>
    <property type="match status" value="1"/>
</dbReference>
<dbReference type="InterPro" id="IPR018170">
    <property type="entry name" value="Aldo/ket_reductase_CS"/>
</dbReference>
<keyword evidence="2" id="KW-0521">NADP</keyword>
<accession>A0ABW1TD40</accession>
<dbReference type="InterPro" id="IPR023210">
    <property type="entry name" value="NADP_OxRdtase_dom"/>
</dbReference>
<gene>
    <name evidence="6" type="ORF">ACFP1H_11375</name>
</gene>
<dbReference type="PROSITE" id="PS00062">
    <property type="entry name" value="ALDOKETO_REDUCTASE_2"/>
    <property type="match status" value="1"/>
</dbReference>
<dbReference type="PRINTS" id="PR00069">
    <property type="entry name" value="ALDKETRDTASE"/>
</dbReference>
<organism evidence="6 7">
    <name type="scientific">Secundilactobacillus hailunensis</name>
    <dbReference type="NCBI Taxonomy" id="2559923"/>
    <lineage>
        <taxon>Bacteria</taxon>
        <taxon>Bacillati</taxon>
        <taxon>Bacillota</taxon>
        <taxon>Bacilli</taxon>
        <taxon>Lactobacillales</taxon>
        <taxon>Lactobacillaceae</taxon>
        <taxon>Secundilactobacillus</taxon>
    </lineage>
</organism>
<dbReference type="RefSeq" id="WP_137630644.1">
    <property type="nucleotide sequence ID" value="NZ_BJDO01000011.1"/>
</dbReference>
<feature type="domain" description="NADP-dependent oxidoreductase" evidence="5">
    <location>
        <begin position="19"/>
        <end position="262"/>
    </location>
</feature>
<evidence type="ECO:0000313" key="7">
    <source>
        <dbReference type="Proteomes" id="UP001596190"/>
    </source>
</evidence>
<dbReference type="InterPro" id="IPR036812">
    <property type="entry name" value="NAD(P)_OxRdtase_dom_sf"/>
</dbReference>
<feature type="region of interest" description="Disordered" evidence="4">
    <location>
        <begin position="261"/>
        <end position="287"/>
    </location>
</feature>
<dbReference type="PANTHER" id="PTHR43827:SF3">
    <property type="entry name" value="NADP-DEPENDENT OXIDOREDUCTASE DOMAIN-CONTAINING PROTEIN"/>
    <property type="match status" value="1"/>
</dbReference>
<evidence type="ECO:0000256" key="1">
    <source>
        <dbReference type="ARBA" id="ARBA00007905"/>
    </source>
</evidence>
<dbReference type="EMBL" id="JBHSSA010000117">
    <property type="protein sequence ID" value="MFC6255180.1"/>
    <property type="molecule type" value="Genomic_DNA"/>
</dbReference>
<evidence type="ECO:0000256" key="3">
    <source>
        <dbReference type="ARBA" id="ARBA00023002"/>
    </source>
</evidence>
<dbReference type="PROSITE" id="PS00798">
    <property type="entry name" value="ALDOKETO_REDUCTASE_1"/>
    <property type="match status" value="1"/>
</dbReference>
<evidence type="ECO:0000313" key="6">
    <source>
        <dbReference type="EMBL" id="MFC6255180.1"/>
    </source>
</evidence>
<name>A0ABW1TD40_9LACO</name>
<reference evidence="7" key="1">
    <citation type="journal article" date="2019" name="Int. J. Syst. Evol. Microbiol.">
        <title>The Global Catalogue of Microorganisms (GCM) 10K type strain sequencing project: providing services to taxonomists for standard genome sequencing and annotation.</title>
        <authorList>
            <consortium name="The Broad Institute Genomics Platform"/>
            <consortium name="The Broad Institute Genome Sequencing Center for Infectious Disease"/>
            <person name="Wu L."/>
            <person name="Ma J."/>
        </authorList>
    </citation>
    <scope>NUCLEOTIDE SEQUENCE [LARGE SCALE GENOMIC DNA]</scope>
    <source>
        <strain evidence="7">CCM 8950</strain>
    </source>
</reference>